<dbReference type="EMBL" id="FCON02000007">
    <property type="protein sequence ID" value="SAL23511.1"/>
    <property type="molecule type" value="Genomic_DNA"/>
</dbReference>
<keyword evidence="6 9" id="KW-0472">Membrane</keyword>
<evidence type="ECO:0000256" key="9">
    <source>
        <dbReference type="RuleBase" id="RU362097"/>
    </source>
</evidence>
<evidence type="ECO:0000256" key="1">
    <source>
        <dbReference type="ARBA" id="ARBA00004370"/>
    </source>
</evidence>
<dbReference type="PANTHER" id="PTHR30203:SF20">
    <property type="entry name" value="MULTIDRUG RESISTANCE OUTER MEMBRANE PROTEIN MDTP-RELATED"/>
    <property type="match status" value="1"/>
</dbReference>
<comment type="subcellular location">
    <subcellularLocation>
        <location evidence="9">Cell membrane</location>
        <topology evidence="9">Lipid-anchor</topology>
    </subcellularLocation>
    <subcellularLocation>
        <location evidence="1">Membrane</location>
    </subcellularLocation>
</comment>
<keyword evidence="7 9" id="KW-0564">Palmitate</keyword>
<evidence type="ECO:0000256" key="7">
    <source>
        <dbReference type="ARBA" id="ARBA00023139"/>
    </source>
</evidence>
<dbReference type="Gene3D" id="1.20.1600.10">
    <property type="entry name" value="Outer membrane efflux proteins (OEP)"/>
    <property type="match status" value="1"/>
</dbReference>
<keyword evidence="11" id="KW-1185">Reference proteome</keyword>
<keyword evidence="8 9" id="KW-0449">Lipoprotein</keyword>
<dbReference type="Proteomes" id="UP000054770">
    <property type="component" value="Unassembled WGS sequence"/>
</dbReference>
<evidence type="ECO:0000256" key="6">
    <source>
        <dbReference type="ARBA" id="ARBA00023136"/>
    </source>
</evidence>
<evidence type="ECO:0000256" key="4">
    <source>
        <dbReference type="ARBA" id="ARBA00022692"/>
    </source>
</evidence>
<dbReference type="InterPro" id="IPR003423">
    <property type="entry name" value="OMP_efflux"/>
</dbReference>
<dbReference type="InterPro" id="IPR010131">
    <property type="entry name" value="MdtP/NodT-like"/>
</dbReference>
<protein>
    <submittedName>
        <fullName evidence="10">Multidrug efflux system lipoprotein</fullName>
    </submittedName>
</protein>
<evidence type="ECO:0000256" key="8">
    <source>
        <dbReference type="ARBA" id="ARBA00023288"/>
    </source>
</evidence>
<organism evidence="10 11">
    <name type="scientific">Caballeronia choica</name>
    <dbReference type="NCBI Taxonomy" id="326476"/>
    <lineage>
        <taxon>Bacteria</taxon>
        <taxon>Pseudomonadati</taxon>
        <taxon>Pseudomonadota</taxon>
        <taxon>Betaproteobacteria</taxon>
        <taxon>Burkholderiales</taxon>
        <taxon>Burkholderiaceae</taxon>
        <taxon>Caballeronia</taxon>
    </lineage>
</organism>
<comment type="caution">
    <text evidence="10">The sequence shown here is derived from an EMBL/GenBank/DDBJ whole genome shotgun (WGS) entry which is preliminary data.</text>
</comment>
<gene>
    <name evidence="10" type="ORF">AWB68_00976</name>
</gene>
<evidence type="ECO:0000256" key="5">
    <source>
        <dbReference type="ARBA" id="ARBA00022729"/>
    </source>
</evidence>
<keyword evidence="5 9" id="KW-0732">Signal</keyword>
<reference evidence="10" key="1">
    <citation type="submission" date="2016-01" db="EMBL/GenBank/DDBJ databases">
        <authorList>
            <person name="Peeters C."/>
        </authorList>
    </citation>
    <scope>NUCLEOTIDE SEQUENCE [LARGE SCALE GENOMIC DNA]</scope>
    <source>
        <strain evidence="10">LMG 22940</strain>
    </source>
</reference>
<dbReference type="GO" id="GO:0015562">
    <property type="term" value="F:efflux transmembrane transporter activity"/>
    <property type="evidence" value="ECO:0007669"/>
    <property type="project" value="InterPro"/>
</dbReference>
<dbReference type="GO" id="GO:0005886">
    <property type="term" value="C:plasma membrane"/>
    <property type="evidence" value="ECO:0007669"/>
    <property type="project" value="UniProtKB-SubCell"/>
</dbReference>
<proteinExistence type="inferred from homology"/>
<evidence type="ECO:0000313" key="11">
    <source>
        <dbReference type="Proteomes" id="UP000054770"/>
    </source>
</evidence>
<sequence length="497" mass="54016">MMASKKKRRWLPLCFVLMLQAGCTTGPLTPLQGPVDTPPRFKGGDPAAARIQGEWWKVYHDDVLNNLVETTLHNNPNLDVAFARLRAAREAVKGTSASYLPRIDADAGFGYSRTSPYTPFGEALGQQSIKGNTYSVEATVAWEPDIWGRVANAVEVADTKVVLAKIEVDSYMLILCAEVVQFYWQMRSAESDLAILQAFQQSRAETEQVLASKFKGGLIGELELARARADVANAAAELEDAQKRRELNEHSLATLTGRPIADFSVPPASDAQQKFLPPAPPRMAPGLPADILARRPDLAATTQNIRAAIADRNIAETAFYPSIKLTGNFGFASMELRTLLQGKQLSFGPIAISLPIFDGGRNKANLAAADARYQEAIAAHKSKLLLALKEVDDALTEVTSNEAALEQRQKALDAARRVEAVARFRFDKGLGSYFDVMDAQRTILSIERAMLQSRAQSLAASVQLVRAVGGGWKADEAVTSAQSYRAAVPMTDTGLAR</sequence>
<keyword evidence="3 9" id="KW-1134">Transmembrane beta strand</keyword>
<accession>A0A158FV68</accession>
<dbReference type="Gene3D" id="2.20.200.10">
    <property type="entry name" value="Outer membrane efflux proteins (OEP)"/>
    <property type="match status" value="1"/>
</dbReference>
<name>A0A158FV68_9BURK</name>
<dbReference type="AlphaFoldDB" id="A0A158FV68"/>
<feature type="signal peptide" evidence="9">
    <location>
        <begin position="1"/>
        <end position="21"/>
    </location>
</feature>
<keyword evidence="4 9" id="KW-0812">Transmembrane</keyword>
<evidence type="ECO:0000256" key="2">
    <source>
        <dbReference type="ARBA" id="ARBA00007613"/>
    </source>
</evidence>
<evidence type="ECO:0000256" key="3">
    <source>
        <dbReference type="ARBA" id="ARBA00022452"/>
    </source>
</evidence>
<dbReference type="NCBIfam" id="TIGR01845">
    <property type="entry name" value="outer_NodT"/>
    <property type="match status" value="1"/>
</dbReference>
<comment type="similarity">
    <text evidence="2 9">Belongs to the outer membrane factor (OMF) (TC 1.B.17) family.</text>
</comment>
<evidence type="ECO:0000313" key="10">
    <source>
        <dbReference type="EMBL" id="SAL23511.1"/>
    </source>
</evidence>
<feature type="chain" id="PRO_5011020346" evidence="9">
    <location>
        <begin position="22"/>
        <end position="497"/>
    </location>
</feature>
<dbReference type="PANTHER" id="PTHR30203">
    <property type="entry name" value="OUTER MEMBRANE CATION EFFLUX PROTEIN"/>
    <property type="match status" value="1"/>
</dbReference>
<dbReference type="Pfam" id="PF02321">
    <property type="entry name" value="OEP"/>
    <property type="match status" value="2"/>
</dbReference>
<dbReference type="SUPFAM" id="SSF56954">
    <property type="entry name" value="Outer membrane efflux proteins (OEP)"/>
    <property type="match status" value="1"/>
</dbReference>